<dbReference type="Proteomes" id="UP000054653">
    <property type="component" value="Unassembled WGS sequence"/>
</dbReference>
<evidence type="ECO:0000313" key="3">
    <source>
        <dbReference type="Proteomes" id="UP000054653"/>
    </source>
</evidence>
<reference evidence="2 3" key="1">
    <citation type="submission" date="2015-01" db="EMBL/GenBank/DDBJ databases">
        <title>Evolution of Trichinella species and genotypes.</title>
        <authorList>
            <person name="Korhonen P.K."/>
            <person name="Edoardo P."/>
            <person name="Giuseppe L.R."/>
            <person name="Gasser R.B."/>
        </authorList>
    </citation>
    <scope>NUCLEOTIDE SEQUENCE [LARGE SCALE GENOMIC DNA]</scope>
    <source>
        <strain evidence="2">ISS120</strain>
    </source>
</reference>
<feature type="non-terminal residue" evidence="2">
    <location>
        <position position="1"/>
    </location>
</feature>
<keyword evidence="1" id="KW-0812">Transmembrane</keyword>
<evidence type="ECO:0000256" key="1">
    <source>
        <dbReference type="SAM" id="Phobius"/>
    </source>
</evidence>
<protein>
    <submittedName>
        <fullName evidence="2">Uncharacterized protein</fullName>
    </submittedName>
</protein>
<feature type="transmembrane region" description="Helical" evidence="1">
    <location>
        <begin position="21"/>
        <end position="45"/>
    </location>
</feature>
<proteinExistence type="predicted"/>
<name>A0A0V1DE60_TRIBR</name>
<dbReference type="EMBL" id="JYDI01000010">
    <property type="protein sequence ID" value="KRY59659.1"/>
    <property type="molecule type" value="Genomic_DNA"/>
</dbReference>
<keyword evidence="1" id="KW-1133">Transmembrane helix</keyword>
<gene>
    <name evidence="2" type="ORF">T03_6444</name>
</gene>
<feature type="non-terminal residue" evidence="2">
    <location>
        <position position="115"/>
    </location>
</feature>
<organism evidence="2 3">
    <name type="scientific">Trichinella britovi</name>
    <name type="common">Parasitic roundworm</name>
    <dbReference type="NCBI Taxonomy" id="45882"/>
    <lineage>
        <taxon>Eukaryota</taxon>
        <taxon>Metazoa</taxon>
        <taxon>Ecdysozoa</taxon>
        <taxon>Nematoda</taxon>
        <taxon>Enoplea</taxon>
        <taxon>Dorylaimia</taxon>
        <taxon>Trichinellida</taxon>
        <taxon>Trichinellidae</taxon>
        <taxon>Trichinella</taxon>
    </lineage>
</organism>
<accession>A0A0V1DE60</accession>
<dbReference type="OrthoDB" id="10473963at2759"/>
<keyword evidence="3" id="KW-1185">Reference proteome</keyword>
<comment type="caution">
    <text evidence="2">The sequence shown here is derived from an EMBL/GenBank/DDBJ whole genome shotgun (WGS) entry which is preliminary data.</text>
</comment>
<dbReference type="AlphaFoldDB" id="A0A0V1DE60"/>
<sequence>LRKDFSTPPTPKRRSDLADRAIVPCLVFTVADLITPSSLGWISMILPIGHLIHVVLGSCTSTMSPTLGSCFVLRHLPRVARVLSSQALLIPPSLYQVVHSTCDVIAPVDPGSHTR</sequence>
<keyword evidence="1" id="KW-0472">Membrane</keyword>
<evidence type="ECO:0000313" key="2">
    <source>
        <dbReference type="EMBL" id="KRY59659.1"/>
    </source>
</evidence>